<sequence length="143" mass="15419">MTGEAGIVSHAGGSGFQGFLTRASVMRVRDSLCGHNANPELAAGQRAAGRAPPRRVVIAFVVRSLYKRDFVRSNNHTQKSTGHHEKNSVLALTGVSGAPRSRDRRDEPRDVSNKQQRNVQSSPPKEATDGPDPRRAPSPMQAA</sequence>
<proteinExistence type="predicted"/>
<reference evidence="1 2" key="1">
    <citation type="journal article" date="2020" name="Cell">
        <title>Large-Scale Comparative Analyses of Tick Genomes Elucidate Their Genetic Diversity and Vector Capacities.</title>
        <authorList>
            <consortium name="Tick Genome and Microbiome Consortium (TIGMIC)"/>
            <person name="Jia N."/>
            <person name="Wang J."/>
            <person name="Shi W."/>
            <person name="Du L."/>
            <person name="Sun Y."/>
            <person name="Zhan W."/>
            <person name="Jiang J.F."/>
            <person name="Wang Q."/>
            <person name="Zhang B."/>
            <person name="Ji P."/>
            <person name="Bell-Sakyi L."/>
            <person name="Cui X.M."/>
            <person name="Yuan T.T."/>
            <person name="Jiang B.G."/>
            <person name="Yang W.F."/>
            <person name="Lam T.T."/>
            <person name="Chang Q.C."/>
            <person name="Ding S.J."/>
            <person name="Wang X.J."/>
            <person name="Zhu J.G."/>
            <person name="Ruan X.D."/>
            <person name="Zhao L."/>
            <person name="Wei J.T."/>
            <person name="Ye R.Z."/>
            <person name="Que T.C."/>
            <person name="Du C.H."/>
            <person name="Zhou Y.H."/>
            <person name="Cheng J.X."/>
            <person name="Dai P.F."/>
            <person name="Guo W.B."/>
            <person name="Han X.H."/>
            <person name="Huang E.J."/>
            <person name="Li L.F."/>
            <person name="Wei W."/>
            <person name="Gao Y.C."/>
            <person name="Liu J.Z."/>
            <person name="Shao H.Z."/>
            <person name="Wang X."/>
            <person name="Wang C.C."/>
            <person name="Yang T.C."/>
            <person name="Huo Q.B."/>
            <person name="Li W."/>
            <person name="Chen H.Y."/>
            <person name="Chen S.E."/>
            <person name="Zhou L.G."/>
            <person name="Ni X.B."/>
            <person name="Tian J.H."/>
            <person name="Sheng Y."/>
            <person name="Liu T."/>
            <person name="Pan Y.S."/>
            <person name="Xia L.Y."/>
            <person name="Li J."/>
            <person name="Zhao F."/>
            <person name="Cao W.C."/>
        </authorList>
    </citation>
    <scope>NUCLEOTIDE SEQUENCE [LARGE SCALE GENOMIC DNA]</scope>
    <source>
        <strain evidence="1">Iper-2018</strain>
    </source>
</reference>
<keyword evidence="2" id="KW-1185">Reference proteome</keyword>
<gene>
    <name evidence="1" type="ORF">HPB47_005239</name>
</gene>
<protein>
    <submittedName>
        <fullName evidence="1">Uncharacterized protein</fullName>
    </submittedName>
</protein>
<dbReference type="EMBL" id="JABSTQ010010781">
    <property type="protein sequence ID" value="KAG0417963.1"/>
    <property type="molecule type" value="Genomic_DNA"/>
</dbReference>
<dbReference type="Proteomes" id="UP000805193">
    <property type="component" value="Unassembled WGS sequence"/>
</dbReference>
<accession>A0AC60PDI4</accession>
<organism evidence="1 2">
    <name type="scientific">Ixodes persulcatus</name>
    <name type="common">Taiga tick</name>
    <dbReference type="NCBI Taxonomy" id="34615"/>
    <lineage>
        <taxon>Eukaryota</taxon>
        <taxon>Metazoa</taxon>
        <taxon>Ecdysozoa</taxon>
        <taxon>Arthropoda</taxon>
        <taxon>Chelicerata</taxon>
        <taxon>Arachnida</taxon>
        <taxon>Acari</taxon>
        <taxon>Parasitiformes</taxon>
        <taxon>Ixodida</taxon>
        <taxon>Ixodoidea</taxon>
        <taxon>Ixodidae</taxon>
        <taxon>Ixodinae</taxon>
        <taxon>Ixodes</taxon>
    </lineage>
</organism>
<evidence type="ECO:0000313" key="1">
    <source>
        <dbReference type="EMBL" id="KAG0417963.1"/>
    </source>
</evidence>
<comment type="caution">
    <text evidence="1">The sequence shown here is derived from an EMBL/GenBank/DDBJ whole genome shotgun (WGS) entry which is preliminary data.</text>
</comment>
<name>A0AC60PDI4_IXOPE</name>
<evidence type="ECO:0000313" key="2">
    <source>
        <dbReference type="Proteomes" id="UP000805193"/>
    </source>
</evidence>